<dbReference type="EMBL" id="HBIP01001664">
    <property type="protein sequence ID" value="CAE0485672.1"/>
    <property type="molecule type" value="Transcribed_RNA"/>
</dbReference>
<name>A0A7S3VI08_DUNTE</name>
<gene>
    <name evidence="1" type="ORF">DTER00134_LOCUS711</name>
</gene>
<proteinExistence type="predicted"/>
<sequence length="266" mass="29107">MATNQGLASSHFQVAGRMPSCLKLPAHSRHACSAPFSYQHHSQQSLSATGPAQKRLHPLHSKAASISMSSFPFACNGSLSGGAPSPSRAQVPASMQGRWVKDKDLSDSMGEAMDIMELGGLVRQAVKLIRGLRIEADEDTFTLQVLSILTWFKVTERFPLDGSTVNLRRRDLRKGQASCRMLPQQQGPHGGLMFNLEWGEPHAGSGEDEFMVVPLGTAATEKQAAGKDSKPKLEHGAKEDELHVYSCLRARSGRSVTYRTVYHRKQ</sequence>
<accession>A0A7S3VI08</accession>
<protein>
    <submittedName>
        <fullName evidence="1">Uncharacterized protein</fullName>
    </submittedName>
</protein>
<dbReference type="AlphaFoldDB" id="A0A7S3VI08"/>
<organism evidence="1">
    <name type="scientific">Dunaliella tertiolecta</name>
    <name type="common">Green alga</name>
    <dbReference type="NCBI Taxonomy" id="3047"/>
    <lineage>
        <taxon>Eukaryota</taxon>
        <taxon>Viridiplantae</taxon>
        <taxon>Chlorophyta</taxon>
        <taxon>core chlorophytes</taxon>
        <taxon>Chlorophyceae</taxon>
        <taxon>CS clade</taxon>
        <taxon>Chlamydomonadales</taxon>
        <taxon>Dunaliellaceae</taxon>
        <taxon>Dunaliella</taxon>
    </lineage>
</organism>
<reference evidence="1" key="1">
    <citation type="submission" date="2021-01" db="EMBL/GenBank/DDBJ databases">
        <authorList>
            <person name="Corre E."/>
            <person name="Pelletier E."/>
            <person name="Niang G."/>
            <person name="Scheremetjew M."/>
            <person name="Finn R."/>
            <person name="Kale V."/>
            <person name="Holt S."/>
            <person name="Cochrane G."/>
            <person name="Meng A."/>
            <person name="Brown T."/>
            <person name="Cohen L."/>
        </authorList>
    </citation>
    <scope>NUCLEOTIDE SEQUENCE</scope>
    <source>
        <strain evidence="1">CCMP1320</strain>
    </source>
</reference>
<evidence type="ECO:0000313" key="1">
    <source>
        <dbReference type="EMBL" id="CAE0485672.1"/>
    </source>
</evidence>